<dbReference type="GO" id="GO:0003924">
    <property type="term" value="F:GTPase activity"/>
    <property type="evidence" value="ECO:0007669"/>
    <property type="project" value="InterPro"/>
</dbReference>
<evidence type="ECO:0000313" key="9">
    <source>
        <dbReference type="Proteomes" id="UP000541444"/>
    </source>
</evidence>
<dbReference type="SUPFAM" id="SSF52540">
    <property type="entry name" value="P-loop containing nucleoside triphosphate hydrolases"/>
    <property type="match status" value="1"/>
</dbReference>
<dbReference type="PRINTS" id="PR00326">
    <property type="entry name" value="GTP1OBG"/>
</dbReference>
<feature type="region of interest" description="Disordered" evidence="6">
    <location>
        <begin position="75"/>
        <end position="110"/>
    </location>
</feature>
<keyword evidence="2" id="KW-0963">Cytoplasm</keyword>
<dbReference type="EMBL" id="JACGCM010001428">
    <property type="protein sequence ID" value="KAF6155181.1"/>
    <property type="molecule type" value="Genomic_DNA"/>
</dbReference>
<dbReference type="InterPro" id="IPR006073">
    <property type="entry name" value="GTP-bd"/>
</dbReference>
<dbReference type="InterPro" id="IPR027417">
    <property type="entry name" value="P-loop_NTPase"/>
</dbReference>
<reference evidence="8 9" key="1">
    <citation type="journal article" date="2020" name="IScience">
        <title>Genome Sequencing of the Endangered Kingdonia uniflora (Circaeasteraceae, Ranunculales) Reveals Potential Mechanisms of Evolutionary Specialization.</title>
        <authorList>
            <person name="Sun Y."/>
            <person name="Deng T."/>
            <person name="Zhang A."/>
            <person name="Moore M.J."/>
            <person name="Landis J.B."/>
            <person name="Lin N."/>
            <person name="Zhang H."/>
            <person name="Zhang X."/>
            <person name="Huang J."/>
            <person name="Zhang X."/>
            <person name="Sun H."/>
            <person name="Wang H."/>
        </authorList>
    </citation>
    <scope>NUCLEOTIDE SEQUENCE [LARGE SCALE GENOMIC DNA]</scope>
    <source>
        <strain evidence="8">TB1705</strain>
        <tissue evidence="8">Leaf</tissue>
    </source>
</reference>
<evidence type="ECO:0000256" key="4">
    <source>
        <dbReference type="ARBA" id="ARBA00022801"/>
    </source>
</evidence>
<evidence type="ECO:0000259" key="7">
    <source>
        <dbReference type="Pfam" id="PF01926"/>
    </source>
</evidence>
<sequence length="634" mass="71388">MVKNEKTGLGRALVKHHNHMILETKEKGRAYRNQEKKVLESVTEITDIDAIIEQAEEADRLFSTDHPPPNILINLDTSSGTDAMAPEERRAQQKREEELHTNSLQVPRRPPWNAKMSVEELDNNEKQAFLTWRRSLARLEENEKLVLTPFEKNLDIWRQLWRVLERSDLLVMVVDARDPMFYRCPDLEIYSCCLPQLKKPGEACKATTSPFWLDFAVRSAVCLAYAKEIDEHKKTFLLVNKADLLPIAVRDKWAKYFEDNGFLFAFWSAKAATAVLEGKNVSGDEESHYMNDTLTKIYGRDELLARLQAEAEAVTVIRRNVGPADDDARHHQTFKHVVVGFVGYPNVGKSSTINALVGEKKTGVTSTPGKTKHFQTLIISDELMLCDCPGLVFPSFTSSRYEMIASGVLPIDRMTQHRDAVQVVANHVPRDFIEKVYNITLPKPKPYELQSRPPLASELLRSYCSSRGHVASSGLPDETRAARQILKDYLDGKLPHFEMPPGMTYHREEGEGDISVAEASSSVHTLDESDSSYANEDYSHQSIGSSAEDTKTRTLLENVFDDLDSFDTANGLAQAPTKQVPIKKKPASASYKQHRKPVKKKDRSWRVGNDGGDGMPVVRVFQKPVNMGPVKAGV</sequence>
<evidence type="ECO:0000256" key="5">
    <source>
        <dbReference type="ARBA" id="ARBA00023134"/>
    </source>
</evidence>
<dbReference type="InterPro" id="IPR043358">
    <property type="entry name" value="GNL1-like"/>
</dbReference>
<feature type="compositionally biased region" description="Basic and acidic residues" evidence="6">
    <location>
        <begin position="86"/>
        <end position="100"/>
    </location>
</feature>
<dbReference type="GO" id="GO:0005525">
    <property type="term" value="F:GTP binding"/>
    <property type="evidence" value="ECO:0007669"/>
    <property type="project" value="UniProtKB-KW"/>
</dbReference>
<comment type="caution">
    <text evidence="8">The sequence shown here is derived from an EMBL/GenBank/DDBJ whole genome shotgun (WGS) entry which is preliminary data.</text>
</comment>
<accession>A0A7J7MJX9</accession>
<evidence type="ECO:0000256" key="1">
    <source>
        <dbReference type="ARBA" id="ARBA00004496"/>
    </source>
</evidence>
<dbReference type="Gene3D" id="1.10.1580.10">
    <property type="match status" value="1"/>
</dbReference>
<gene>
    <name evidence="8" type="ORF">GIB67_019707</name>
</gene>
<dbReference type="PANTHER" id="PTHR45709">
    <property type="entry name" value="LARGE SUBUNIT GTPASE 1 HOMOLOG-RELATED"/>
    <property type="match status" value="1"/>
</dbReference>
<dbReference type="Gene3D" id="3.40.50.300">
    <property type="entry name" value="P-loop containing nucleotide triphosphate hydrolases"/>
    <property type="match status" value="1"/>
</dbReference>
<protein>
    <recommendedName>
        <fullName evidence="7">G domain-containing protein</fullName>
    </recommendedName>
</protein>
<dbReference type="Pfam" id="PF01926">
    <property type="entry name" value="MMR_HSR1"/>
    <property type="match status" value="1"/>
</dbReference>
<feature type="compositionally biased region" description="Basic residues" evidence="6">
    <location>
        <begin position="581"/>
        <end position="603"/>
    </location>
</feature>
<name>A0A7J7MJX9_9MAGN</name>
<feature type="region of interest" description="Disordered" evidence="6">
    <location>
        <begin position="518"/>
        <end position="547"/>
    </location>
</feature>
<feature type="domain" description="G" evidence="7">
    <location>
        <begin position="339"/>
        <end position="409"/>
    </location>
</feature>
<dbReference type="InterPro" id="IPR023179">
    <property type="entry name" value="GTP-bd_ortho_bundle_sf"/>
</dbReference>
<dbReference type="FunFam" id="1.10.1580.10:FF:000008">
    <property type="entry name" value="Large subunit GTPase 1"/>
    <property type="match status" value="1"/>
</dbReference>
<keyword evidence="4" id="KW-0378">Hydrolase</keyword>
<keyword evidence="3" id="KW-0547">Nucleotide-binding</keyword>
<dbReference type="OrthoDB" id="61815at2759"/>
<organism evidence="8 9">
    <name type="scientific">Kingdonia uniflora</name>
    <dbReference type="NCBI Taxonomy" id="39325"/>
    <lineage>
        <taxon>Eukaryota</taxon>
        <taxon>Viridiplantae</taxon>
        <taxon>Streptophyta</taxon>
        <taxon>Embryophyta</taxon>
        <taxon>Tracheophyta</taxon>
        <taxon>Spermatophyta</taxon>
        <taxon>Magnoliopsida</taxon>
        <taxon>Ranunculales</taxon>
        <taxon>Circaeasteraceae</taxon>
        <taxon>Kingdonia</taxon>
    </lineage>
</organism>
<dbReference type="CDD" id="cd01857">
    <property type="entry name" value="HSR1_MMR1"/>
    <property type="match status" value="1"/>
</dbReference>
<evidence type="ECO:0000256" key="3">
    <source>
        <dbReference type="ARBA" id="ARBA00022741"/>
    </source>
</evidence>
<keyword evidence="9" id="KW-1185">Reference proteome</keyword>
<dbReference type="GO" id="GO:0005829">
    <property type="term" value="C:cytosol"/>
    <property type="evidence" value="ECO:0007669"/>
    <property type="project" value="TreeGrafter"/>
</dbReference>
<feature type="region of interest" description="Disordered" evidence="6">
    <location>
        <begin position="576"/>
        <end position="616"/>
    </location>
</feature>
<dbReference type="AlphaFoldDB" id="A0A7J7MJX9"/>
<comment type="subcellular location">
    <subcellularLocation>
        <location evidence="1">Cytoplasm</location>
    </subcellularLocation>
</comment>
<dbReference type="Proteomes" id="UP000541444">
    <property type="component" value="Unassembled WGS sequence"/>
</dbReference>
<evidence type="ECO:0000313" key="8">
    <source>
        <dbReference type="EMBL" id="KAF6155181.1"/>
    </source>
</evidence>
<evidence type="ECO:0000256" key="6">
    <source>
        <dbReference type="SAM" id="MobiDB-lite"/>
    </source>
</evidence>
<keyword evidence="5" id="KW-0342">GTP-binding</keyword>
<proteinExistence type="predicted"/>
<evidence type="ECO:0000256" key="2">
    <source>
        <dbReference type="ARBA" id="ARBA00022490"/>
    </source>
</evidence>
<dbReference type="PANTHER" id="PTHR45709:SF2">
    <property type="entry name" value="LARGE SUBUNIT GTPASE 1 HOMOLOG"/>
    <property type="match status" value="1"/>
</dbReference>
<dbReference type="FunFam" id="3.40.50.300:FF:001151">
    <property type="entry name" value="Large subunit GTPase 1"/>
    <property type="match status" value="1"/>
</dbReference>